<evidence type="ECO:0000313" key="1">
    <source>
        <dbReference type="EMBL" id="KAG9448031.1"/>
    </source>
</evidence>
<gene>
    <name evidence="1" type="ORF">H6P81_014159</name>
</gene>
<accession>A0AAV7EJI6</accession>
<reference evidence="1 2" key="1">
    <citation type="submission" date="2021-07" db="EMBL/GenBank/DDBJ databases">
        <title>The Aristolochia fimbriata genome: insights into angiosperm evolution, floral development and chemical biosynthesis.</title>
        <authorList>
            <person name="Jiao Y."/>
        </authorList>
    </citation>
    <scope>NUCLEOTIDE SEQUENCE [LARGE SCALE GENOMIC DNA]</scope>
    <source>
        <strain evidence="1">IBCAS-2021</strain>
        <tissue evidence="1">Leaf</tissue>
    </source>
</reference>
<comment type="caution">
    <text evidence="1">The sequence shown here is derived from an EMBL/GenBank/DDBJ whole genome shotgun (WGS) entry which is preliminary data.</text>
</comment>
<dbReference type="AlphaFoldDB" id="A0AAV7EJI6"/>
<dbReference type="PANTHER" id="PTHR36350">
    <property type="entry name" value="TRANSMEMBRANE PROTEIN"/>
    <property type="match status" value="1"/>
</dbReference>
<dbReference type="Proteomes" id="UP000825729">
    <property type="component" value="Unassembled WGS sequence"/>
</dbReference>
<proteinExistence type="predicted"/>
<evidence type="ECO:0000313" key="2">
    <source>
        <dbReference type="Proteomes" id="UP000825729"/>
    </source>
</evidence>
<protein>
    <submittedName>
        <fullName evidence="1">Uncharacterized protein</fullName>
    </submittedName>
</protein>
<keyword evidence="2" id="KW-1185">Reference proteome</keyword>
<organism evidence="1 2">
    <name type="scientific">Aristolochia fimbriata</name>
    <name type="common">White veined hardy Dutchman's pipe vine</name>
    <dbReference type="NCBI Taxonomy" id="158543"/>
    <lineage>
        <taxon>Eukaryota</taxon>
        <taxon>Viridiplantae</taxon>
        <taxon>Streptophyta</taxon>
        <taxon>Embryophyta</taxon>
        <taxon>Tracheophyta</taxon>
        <taxon>Spermatophyta</taxon>
        <taxon>Magnoliopsida</taxon>
        <taxon>Magnoliidae</taxon>
        <taxon>Piperales</taxon>
        <taxon>Aristolochiaceae</taxon>
        <taxon>Aristolochia</taxon>
    </lineage>
</organism>
<sequence>MEATLSLHYSSCRFTYAKPFASTRQCCRSTLGITLNRGSTLVFPTDLDLSLKQSNTAFKLLPRFVNCFLTQYRYNKDDQGEEYQEEKKGITDHYCWLGATVAMASVLGVMGLCGRSCPPALAFQLFPQQERSLSVRSLSLASLRSGKEALQGMLDAKKARLNPTVLETAETDLQQLLKQDNFDPHELQKVVWKLEMSGKEDKVVRTLQDRFESEIRKPNPDRAYEVGLLWVEMLIYQGKYWYARKVCNELQLRYMEEKKEATDARPSLYLAVTNLMLGDVKAAREQWKTFSEIQSRVKGGQMTGLTANEIDPAEATERTVTFEEFKEHMEVLKREIDEARK</sequence>
<dbReference type="EMBL" id="JAINDJ010000005">
    <property type="protein sequence ID" value="KAG9448031.1"/>
    <property type="molecule type" value="Genomic_DNA"/>
</dbReference>
<name>A0AAV7EJI6_ARIFI</name>
<dbReference type="PANTHER" id="PTHR36350:SF3">
    <property type="entry name" value="TRANSMEMBRANE PROTEIN"/>
    <property type="match status" value="1"/>
</dbReference>